<reference evidence="1 2" key="2">
    <citation type="journal article" date="2007" name="BMC Biol.">
        <title>A 100%-complete sequence reveals unusually simple genomic features in the hot-spring red alga Cyanidioschyzon merolae.</title>
        <authorList>
            <person name="Nozaki H."/>
            <person name="Takano H."/>
            <person name="Misumi O."/>
            <person name="Terasawa K."/>
            <person name="Matsuzaki M."/>
            <person name="Maruyama S."/>
            <person name="Nishida K."/>
            <person name="Yagisawa F."/>
            <person name="Yoshida Y."/>
            <person name="Fujiwara T."/>
            <person name="Takio S."/>
            <person name="Tamura K."/>
            <person name="Chung S.J."/>
            <person name="Nakamura S."/>
            <person name="Kuroiwa H."/>
            <person name="Tanaka K."/>
            <person name="Sato N."/>
            <person name="Kuroiwa T."/>
        </authorList>
    </citation>
    <scope>NUCLEOTIDE SEQUENCE [LARGE SCALE GENOMIC DNA]</scope>
    <source>
        <strain evidence="1 2">10D</strain>
    </source>
</reference>
<dbReference type="HOGENOM" id="CLU_1808951_0_0_1"/>
<dbReference type="Gramene" id="CMP209CT">
    <property type="protein sequence ID" value="CMP209CT"/>
    <property type="gene ID" value="CMP209C"/>
</dbReference>
<dbReference type="Proteomes" id="UP000007014">
    <property type="component" value="Chromosome 16"/>
</dbReference>
<dbReference type="EMBL" id="AP006498">
    <property type="protein sequence ID" value="BAM81833.1"/>
    <property type="molecule type" value="Genomic_DNA"/>
</dbReference>
<evidence type="ECO:0000313" key="2">
    <source>
        <dbReference type="Proteomes" id="UP000007014"/>
    </source>
</evidence>
<name>M1VK76_CYAM1</name>
<gene>
    <name evidence="1" type="ORF">CYME_CMP209C</name>
</gene>
<proteinExistence type="predicted"/>
<dbReference type="GeneID" id="16996157"/>
<dbReference type="RefSeq" id="XP_005537869.1">
    <property type="nucleotide sequence ID" value="XM_005537812.1"/>
</dbReference>
<reference evidence="1 2" key="1">
    <citation type="journal article" date="2004" name="Nature">
        <title>Genome sequence of the ultrasmall unicellular red alga Cyanidioschyzon merolae 10D.</title>
        <authorList>
            <person name="Matsuzaki M."/>
            <person name="Misumi O."/>
            <person name="Shin-i T."/>
            <person name="Maruyama S."/>
            <person name="Takahara M."/>
            <person name="Miyagishima S."/>
            <person name="Mori T."/>
            <person name="Nishida K."/>
            <person name="Yagisawa F."/>
            <person name="Nishida K."/>
            <person name="Yoshida Y."/>
            <person name="Nishimura Y."/>
            <person name="Nakao S."/>
            <person name="Kobayashi T."/>
            <person name="Momoyama Y."/>
            <person name="Higashiyama T."/>
            <person name="Minoda A."/>
            <person name="Sano M."/>
            <person name="Nomoto H."/>
            <person name="Oishi K."/>
            <person name="Hayashi H."/>
            <person name="Ohta F."/>
            <person name="Nishizaka S."/>
            <person name="Haga S."/>
            <person name="Miura S."/>
            <person name="Morishita T."/>
            <person name="Kabeya Y."/>
            <person name="Terasawa K."/>
            <person name="Suzuki Y."/>
            <person name="Ishii Y."/>
            <person name="Asakawa S."/>
            <person name="Takano H."/>
            <person name="Ohta N."/>
            <person name="Kuroiwa H."/>
            <person name="Tanaka K."/>
            <person name="Shimizu N."/>
            <person name="Sugano S."/>
            <person name="Sato N."/>
            <person name="Nozaki H."/>
            <person name="Ogasawara N."/>
            <person name="Kohara Y."/>
            <person name="Kuroiwa T."/>
        </authorList>
    </citation>
    <scope>NUCLEOTIDE SEQUENCE [LARGE SCALE GENOMIC DNA]</scope>
    <source>
        <strain evidence="1 2">10D</strain>
    </source>
</reference>
<dbReference type="KEGG" id="cme:CYME_CMP209C"/>
<evidence type="ECO:0000313" key="1">
    <source>
        <dbReference type="EMBL" id="BAM81833.1"/>
    </source>
</evidence>
<protein>
    <submittedName>
        <fullName evidence="1">Uncharacterized protein</fullName>
    </submittedName>
</protein>
<dbReference type="AlphaFoldDB" id="M1VK76"/>
<keyword evidence="2" id="KW-1185">Reference proteome</keyword>
<accession>M1VK76</accession>
<organism evidence="1 2">
    <name type="scientific">Cyanidioschyzon merolae (strain NIES-3377 / 10D)</name>
    <name type="common">Unicellular red alga</name>
    <dbReference type="NCBI Taxonomy" id="280699"/>
    <lineage>
        <taxon>Eukaryota</taxon>
        <taxon>Rhodophyta</taxon>
        <taxon>Bangiophyceae</taxon>
        <taxon>Cyanidiales</taxon>
        <taxon>Cyanidiaceae</taxon>
        <taxon>Cyanidioschyzon</taxon>
    </lineage>
</organism>
<sequence length="143" mass="16043">MCLPRSTTHDIPKWLVLALESGLRPSSFAATGVLVGVRSLPFQASTVTTYAQHVPEARRRVCLSMDHDFWVGLVNVRRCRSRCLQRSAPFALTLASWCLSMEAAVLQSWCVCGFGSISRYAQSSEFWAACTSTRNCCCLRYRR</sequence>